<dbReference type="InterPro" id="IPR005036">
    <property type="entry name" value="CBM21_dom"/>
</dbReference>
<evidence type="ECO:0000313" key="3">
    <source>
        <dbReference type="EMBL" id="KAF9577497.1"/>
    </source>
</evidence>
<sequence length="495" mass="54235">MPGRITVVQPTINTTLYLKQRIPLHKNGLPIRSAMKAPQPTAVSGVRQARPMNSPLTSPKYVHFNTELEHVRLFLQGETPSCVAGRDTIIDRTDETGSTCDTTIALLNWAAISSASSFQPGDINAGALPLQVENVVLSEDKSELRGTILIHNIAFHKQVFVRYTVDFWRTQTDIPAEFVESITGSAVDRFGFKVPLNMDKTIVEKTFCFAVQYQVVGREFWDSNNGMNYQVECKRVVVTPAATLPTSNSLVGGTKSELSKQMNNILLSSNIPEYTKPIVLKKKKDLGGRYDLSNSLSATYHQTATNGGSYSRDLSSMSPSTGQTAYRPNEYAIPVQSPPGFHRSLYASSPKFVSSYMAMATAAASPPEHFHVDFDQLSMEHSFSKRASRQSWNGHGQETEPMCPPGRPRPVSFPSAVSSSLNNNSPLLRSGSPMSATSAPILIPSGSPIKGSQSSSSYYDFVDRYCFYESSPHSSPYSSPYSSYPNSPPAPCIRG</sequence>
<keyword evidence="4" id="KW-1185">Reference proteome</keyword>
<proteinExistence type="predicted"/>
<dbReference type="EMBL" id="JAABOA010004754">
    <property type="protein sequence ID" value="KAF9577497.1"/>
    <property type="molecule type" value="Genomic_DNA"/>
</dbReference>
<evidence type="ECO:0000256" key="1">
    <source>
        <dbReference type="SAM" id="MobiDB-lite"/>
    </source>
</evidence>
<feature type="region of interest" description="Disordered" evidence="1">
    <location>
        <begin position="385"/>
        <end position="433"/>
    </location>
</feature>
<accession>A0A9P6KAG5</accession>
<dbReference type="PANTHER" id="PTHR12307:SF36">
    <property type="entry name" value="GLYCOGEN-BINDING SUBUNIT 76A"/>
    <property type="match status" value="1"/>
</dbReference>
<dbReference type="GO" id="GO:0005979">
    <property type="term" value="P:regulation of glycogen biosynthetic process"/>
    <property type="evidence" value="ECO:0007669"/>
    <property type="project" value="TreeGrafter"/>
</dbReference>
<name>A0A9P6KAG5_9FUNG</name>
<protein>
    <recommendedName>
        <fullName evidence="2">CBM21 domain-containing protein</fullName>
    </recommendedName>
</protein>
<dbReference type="GO" id="GO:0000164">
    <property type="term" value="C:protein phosphatase type 1 complex"/>
    <property type="evidence" value="ECO:0007669"/>
    <property type="project" value="TreeGrafter"/>
</dbReference>
<gene>
    <name evidence="3" type="ORF">BGW38_007256</name>
</gene>
<dbReference type="Proteomes" id="UP000780801">
    <property type="component" value="Unassembled WGS sequence"/>
</dbReference>
<dbReference type="InterPro" id="IPR050782">
    <property type="entry name" value="PP1_regulatory_subunit_3"/>
</dbReference>
<comment type="caution">
    <text evidence="3">The sequence shown here is derived from an EMBL/GenBank/DDBJ whole genome shotgun (WGS) entry which is preliminary data.</text>
</comment>
<evidence type="ECO:0000259" key="2">
    <source>
        <dbReference type="PROSITE" id="PS51159"/>
    </source>
</evidence>
<dbReference type="Gene3D" id="2.60.40.2440">
    <property type="entry name" value="Carbohydrate binding type-21 domain"/>
    <property type="match status" value="1"/>
</dbReference>
<dbReference type="OrthoDB" id="1881at2759"/>
<dbReference type="PROSITE" id="PS51159">
    <property type="entry name" value="CBM21"/>
    <property type="match status" value="1"/>
</dbReference>
<feature type="compositionally biased region" description="Low complexity" evidence="1">
    <location>
        <begin position="471"/>
        <end position="485"/>
    </location>
</feature>
<dbReference type="GO" id="GO:0008157">
    <property type="term" value="F:protein phosphatase 1 binding"/>
    <property type="evidence" value="ECO:0007669"/>
    <property type="project" value="TreeGrafter"/>
</dbReference>
<dbReference type="InterPro" id="IPR038175">
    <property type="entry name" value="CBM21_dom_sf"/>
</dbReference>
<evidence type="ECO:0000313" key="4">
    <source>
        <dbReference type="Proteomes" id="UP000780801"/>
    </source>
</evidence>
<feature type="domain" description="CBM21" evidence="2">
    <location>
        <begin position="124"/>
        <end position="232"/>
    </location>
</feature>
<feature type="compositionally biased region" description="Low complexity" evidence="1">
    <location>
        <begin position="414"/>
        <end position="433"/>
    </location>
</feature>
<reference evidence="3" key="1">
    <citation type="journal article" date="2020" name="Fungal Divers.">
        <title>Resolving the Mortierellaceae phylogeny through synthesis of multi-gene phylogenetics and phylogenomics.</title>
        <authorList>
            <person name="Vandepol N."/>
            <person name="Liber J."/>
            <person name="Desiro A."/>
            <person name="Na H."/>
            <person name="Kennedy M."/>
            <person name="Barry K."/>
            <person name="Grigoriev I.V."/>
            <person name="Miller A.N."/>
            <person name="O'Donnell K."/>
            <person name="Stajich J.E."/>
            <person name="Bonito G."/>
        </authorList>
    </citation>
    <scope>NUCLEOTIDE SEQUENCE</scope>
    <source>
        <strain evidence="3">KOD1015</strain>
    </source>
</reference>
<feature type="region of interest" description="Disordered" evidence="1">
    <location>
        <begin position="471"/>
        <end position="495"/>
    </location>
</feature>
<feature type="compositionally biased region" description="Pro residues" evidence="1">
    <location>
        <begin position="486"/>
        <end position="495"/>
    </location>
</feature>
<dbReference type="Pfam" id="PF03370">
    <property type="entry name" value="CBM_21"/>
    <property type="match status" value="1"/>
</dbReference>
<dbReference type="PANTHER" id="PTHR12307">
    <property type="entry name" value="PROTEIN PHOSPHATASE 1 REGULATORY SUBUNIT"/>
    <property type="match status" value="1"/>
</dbReference>
<dbReference type="GO" id="GO:2001069">
    <property type="term" value="F:glycogen binding"/>
    <property type="evidence" value="ECO:0007669"/>
    <property type="project" value="TreeGrafter"/>
</dbReference>
<dbReference type="AlphaFoldDB" id="A0A9P6KAG5"/>
<organism evidence="3 4">
    <name type="scientific">Lunasporangiospora selenospora</name>
    <dbReference type="NCBI Taxonomy" id="979761"/>
    <lineage>
        <taxon>Eukaryota</taxon>
        <taxon>Fungi</taxon>
        <taxon>Fungi incertae sedis</taxon>
        <taxon>Mucoromycota</taxon>
        <taxon>Mortierellomycotina</taxon>
        <taxon>Mortierellomycetes</taxon>
        <taxon>Mortierellales</taxon>
        <taxon>Mortierellaceae</taxon>
        <taxon>Lunasporangiospora</taxon>
    </lineage>
</organism>